<dbReference type="EMBL" id="JAVYJV010000017">
    <property type="protein sequence ID" value="KAK4349136.1"/>
    <property type="molecule type" value="Genomic_DNA"/>
</dbReference>
<dbReference type="Proteomes" id="UP001291623">
    <property type="component" value="Unassembled WGS sequence"/>
</dbReference>
<accession>A0AAE1V3N5</accession>
<sequence length="236" mass="27175">MHPNVKVQGVTCTVRIIHDTSGNLSNFVEIQVINNHFQYKYIHKESMKWNIYPHMGSQTGTEEFTKSSHMRLVCDTANSHMYLIDFRIHLGFLDFFTRDAYVSYIRTEFFRLKNLFLVALEQLGDSLEEIRGSHGGNMLGPTYGASTPSEDQEEWTYVEGQSTTPSQPQPTSQVARGSNVTSQAMRQEPERPVRMEDAIWFKDEGVKECFDNKCTFNVEKKIILRGLEDSFPMVLE</sequence>
<dbReference type="InterPro" id="IPR056777">
    <property type="entry name" value="Ycf2_N"/>
</dbReference>
<evidence type="ECO:0000256" key="1">
    <source>
        <dbReference type="SAM" id="MobiDB-lite"/>
    </source>
</evidence>
<reference evidence="3" key="1">
    <citation type="submission" date="2023-12" db="EMBL/GenBank/DDBJ databases">
        <title>Genome assembly of Anisodus tanguticus.</title>
        <authorList>
            <person name="Wang Y.-J."/>
        </authorList>
    </citation>
    <scope>NUCLEOTIDE SEQUENCE</scope>
    <source>
        <strain evidence="3">KB-2021</strain>
        <tissue evidence="3">Leaf</tissue>
    </source>
</reference>
<feature type="domain" description="Ycf2 N-terminal" evidence="2">
    <location>
        <begin position="108"/>
        <end position="146"/>
    </location>
</feature>
<feature type="compositionally biased region" description="Low complexity" evidence="1">
    <location>
        <begin position="161"/>
        <end position="173"/>
    </location>
</feature>
<feature type="region of interest" description="Disordered" evidence="1">
    <location>
        <begin position="137"/>
        <end position="191"/>
    </location>
</feature>
<comment type="caution">
    <text evidence="3">The sequence shown here is derived from an EMBL/GenBank/DDBJ whole genome shotgun (WGS) entry which is preliminary data.</text>
</comment>
<evidence type="ECO:0000259" key="2">
    <source>
        <dbReference type="Pfam" id="PF05695"/>
    </source>
</evidence>
<organism evidence="3 4">
    <name type="scientific">Anisodus tanguticus</name>
    <dbReference type="NCBI Taxonomy" id="243964"/>
    <lineage>
        <taxon>Eukaryota</taxon>
        <taxon>Viridiplantae</taxon>
        <taxon>Streptophyta</taxon>
        <taxon>Embryophyta</taxon>
        <taxon>Tracheophyta</taxon>
        <taxon>Spermatophyta</taxon>
        <taxon>Magnoliopsida</taxon>
        <taxon>eudicotyledons</taxon>
        <taxon>Gunneridae</taxon>
        <taxon>Pentapetalae</taxon>
        <taxon>asterids</taxon>
        <taxon>lamiids</taxon>
        <taxon>Solanales</taxon>
        <taxon>Solanaceae</taxon>
        <taxon>Solanoideae</taxon>
        <taxon>Hyoscyameae</taxon>
        <taxon>Anisodus</taxon>
    </lineage>
</organism>
<dbReference type="Pfam" id="PF05695">
    <property type="entry name" value="Ycf2"/>
    <property type="match status" value="1"/>
</dbReference>
<protein>
    <recommendedName>
        <fullName evidence="2">Ycf2 N-terminal domain-containing protein</fullName>
    </recommendedName>
</protein>
<name>A0AAE1V3N5_9SOLA</name>
<evidence type="ECO:0000313" key="4">
    <source>
        <dbReference type="Proteomes" id="UP001291623"/>
    </source>
</evidence>
<gene>
    <name evidence="3" type="ORF">RND71_031891</name>
</gene>
<evidence type="ECO:0000313" key="3">
    <source>
        <dbReference type="EMBL" id="KAK4349136.1"/>
    </source>
</evidence>
<keyword evidence="4" id="KW-1185">Reference proteome</keyword>
<dbReference type="AlphaFoldDB" id="A0AAE1V3N5"/>
<proteinExistence type="predicted"/>
<feature type="compositionally biased region" description="Polar residues" evidence="1">
    <location>
        <begin position="174"/>
        <end position="185"/>
    </location>
</feature>